<evidence type="ECO:0000313" key="1">
    <source>
        <dbReference type="EMBL" id="PKK61917.1"/>
    </source>
</evidence>
<name>A0A2N1MJU9_9GLOM</name>
<dbReference type="Proteomes" id="UP000233469">
    <property type="component" value="Unassembled WGS sequence"/>
</dbReference>
<dbReference type="AlphaFoldDB" id="A0A2N1MJU9"/>
<dbReference type="EMBL" id="LLXL01002077">
    <property type="protein sequence ID" value="PKK61917.1"/>
    <property type="molecule type" value="Genomic_DNA"/>
</dbReference>
<gene>
    <name evidence="1" type="ORF">RhiirC2_791135</name>
</gene>
<proteinExistence type="predicted"/>
<reference evidence="1 2" key="1">
    <citation type="submission" date="2016-04" db="EMBL/GenBank/DDBJ databases">
        <title>Genome analyses suggest a sexual origin of heterokaryosis in a supposedly ancient asexual fungus.</title>
        <authorList>
            <person name="Ropars J."/>
            <person name="Sedzielewska K."/>
            <person name="Noel J."/>
            <person name="Charron P."/>
            <person name="Farinelli L."/>
            <person name="Marton T."/>
            <person name="Kruger M."/>
            <person name="Pelin A."/>
            <person name="Brachmann A."/>
            <person name="Corradi N."/>
        </authorList>
    </citation>
    <scope>NUCLEOTIDE SEQUENCE [LARGE SCALE GENOMIC DNA]</scope>
    <source>
        <strain evidence="1 2">C2</strain>
    </source>
</reference>
<accession>A0A2N1MJU9</accession>
<reference evidence="1 2" key="2">
    <citation type="submission" date="2017-10" db="EMBL/GenBank/DDBJ databases">
        <title>Extensive intraspecific genome diversity in a model arbuscular mycorrhizal fungus.</title>
        <authorList>
            <person name="Chen E.C.H."/>
            <person name="Morin E."/>
            <person name="Baudet D."/>
            <person name="Noel J."/>
            <person name="Ndikumana S."/>
            <person name="Charron P."/>
            <person name="St-Onge C."/>
            <person name="Giorgi J."/>
            <person name="Grigoriev I.V."/>
            <person name="Roux C."/>
            <person name="Martin F.M."/>
            <person name="Corradi N."/>
        </authorList>
    </citation>
    <scope>NUCLEOTIDE SEQUENCE [LARGE SCALE GENOMIC DNA]</scope>
    <source>
        <strain evidence="1 2">C2</strain>
    </source>
</reference>
<comment type="caution">
    <text evidence="1">The sequence shown here is derived from an EMBL/GenBank/DDBJ whole genome shotgun (WGS) entry which is preliminary data.</text>
</comment>
<protein>
    <submittedName>
        <fullName evidence="1">Uncharacterized protein</fullName>
    </submittedName>
</protein>
<sequence>MDDQEIVNQINNGKYLAYHLTKCGLSINKGNQYLTLGFFTENDRDSFINNDAITQIFGKFQPMTHLDQIERHMNIRIEGLEDTVTMDDLSQILKDLEIGEITSVQ</sequence>
<organism evidence="1 2">
    <name type="scientific">Rhizophagus irregularis</name>
    <dbReference type="NCBI Taxonomy" id="588596"/>
    <lineage>
        <taxon>Eukaryota</taxon>
        <taxon>Fungi</taxon>
        <taxon>Fungi incertae sedis</taxon>
        <taxon>Mucoromycota</taxon>
        <taxon>Glomeromycotina</taxon>
        <taxon>Glomeromycetes</taxon>
        <taxon>Glomerales</taxon>
        <taxon>Glomeraceae</taxon>
        <taxon>Rhizophagus</taxon>
    </lineage>
</organism>
<evidence type="ECO:0000313" key="2">
    <source>
        <dbReference type="Proteomes" id="UP000233469"/>
    </source>
</evidence>
<dbReference type="VEuPathDB" id="FungiDB:FUN_001259"/>